<reference evidence="6 8" key="1">
    <citation type="submission" date="2018-06" db="EMBL/GenBank/DDBJ databases">
        <authorList>
            <consortium name="Pathogen Informatics"/>
            <person name="Doyle S."/>
        </authorList>
    </citation>
    <scope>NUCLEOTIDE SEQUENCE [LARGE SCALE GENOMIC DNA]</scope>
    <source>
        <strain evidence="6 8">NCTC12872</strain>
    </source>
</reference>
<evidence type="ECO:0000256" key="4">
    <source>
        <dbReference type="ARBA" id="ARBA00023172"/>
    </source>
</evidence>
<dbReference type="EMBL" id="UGTA01000004">
    <property type="protein sequence ID" value="SUB76455.1"/>
    <property type="molecule type" value="Genomic_DNA"/>
</dbReference>
<dbReference type="InterPro" id="IPR025166">
    <property type="entry name" value="Integrase_DNA_bind_dom"/>
</dbReference>
<dbReference type="PANTHER" id="PTHR30629">
    <property type="entry name" value="PROPHAGE INTEGRASE"/>
    <property type="match status" value="1"/>
</dbReference>
<organism evidence="6 8">
    <name type="scientific">Phocoenobacter uteri</name>
    <dbReference type="NCBI Taxonomy" id="146806"/>
    <lineage>
        <taxon>Bacteria</taxon>
        <taxon>Pseudomonadati</taxon>
        <taxon>Pseudomonadota</taxon>
        <taxon>Gammaproteobacteria</taxon>
        <taxon>Pasteurellales</taxon>
        <taxon>Pasteurellaceae</taxon>
        <taxon>Phocoenobacter</taxon>
    </lineage>
</organism>
<keyword evidence="2" id="KW-0229">DNA integration</keyword>
<dbReference type="GO" id="GO:0006310">
    <property type="term" value="P:DNA recombination"/>
    <property type="evidence" value="ECO:0007669"/>
    <property type="project" value="UniProtKB-KW"/>
</dbReference>
<name>A0A379CBH6_9PAST</name>
<dbReference type="InterPro" id="IPR002104">
    <property type="entry name" value="Integrase_catalytic"/>
</dbReference>
<dbReference type="Pfam" id="PF22022">
    <property type="entry name" value="Phage_int_M"/>
    <property type="match status" value="1"/>
</dbReference>
<evidence type="ECO:0000256" key="3">
    <source>
        <dbReference type="ARBA" id="ARBA00023125"/>
    </source>
</evidence>
<keyword evidence="4" id="KW-0233">DNA recombination</keyword>
<keyword evidence="8" id="KW-1185">Reference proteome</keyword>
<proteinExistence type="inferred from homology"/>
<dbReference type="PANTHER" id="PTHR30629:SF2">
    <property type="entry name" value="PROPHAGE INTEGRASE INTS-RELATED"/>
    <property type="match status" value="1"/>
</dbReference>
<dbReference type="PROSITE" id="PS51898">
    <property type="entry name" value="TYR_RECOMBINASE"/>
    <property type="match status" value="1"/>
</dbReference>
<dbReference type="SUPFAM" id="SSF56349">
    <property type="entry name" value="DNA breaking-rejoining enzymes"/>
    <property type="match status" value="1"/>
</dbReference>
<dbReference type="Proteomes" id="UP000255417">
    <property type="component" value="Unassembled WGS sequence"/>
</dbReference>
<evidence type="ECO:0000313" key="8">
    <source>
        <dbReference type="Proteomes" id="UP000255417"/>
    </source>
</evidence>
<evidence type="ECO:0000256" key="2">
    <source>
        <dbReference type="ARBA" id="ARBA00022908"/>
    </source>
</evidence>
<dbReference type="GO" id="GO:0003677">
    <property type="term" value="F:DNA binding"/>
    <property type="evidence" value="ECO:0007669"/>
    <property type="project" value="UniProtKB-KW"/>
</dbReference>
<keyword evidence="3" id="KW-0238">DNA-binding</keyword>
<dbReference type="Gene3D" id="1.10.443.10">
    <property type="entry name" value="Intergrase catalytic core"/>
    <property type="match status" value="1"/>
</dbReference>
<evidence type="ECO:0000256" key="1">
    <source>
        <dbReference type="ARBA" id="ARBA00008857"/>
    </source>
</evidence>
<sequence length="399" mass="46394">MLSNSKLKSLKPKEKAYKVADRDGLYVFVSKKGTISFRYDYIINKRRETLTIGRFGADGISLSEAREKLMMARKLVSEGISPANEKRQKKFSLSGCGNFGFFAEKYLKEVELAESTRQLRRATFEREIKPYFGNKLMTEIKAINIRNHCEIIRDRGAPSTAIFVRDFFNLVYKFAISKGAEFGNPAEKVANSSIATFKPRERVLTPREIHLFFNELNNTERYFTLRKGILFILYTMVRKGELVSAKWDEFDFNKNIWTIPAERMKARRSHNVYLSRQALELLTAFKIYSEESEFVIPSRTSLFKPVSLSSLNRVVSETVKIMQDKGMEIDHFTIHDLRRTASTLLHEKGFNSDWIEKALAHEQKGVRAVYNKAEYAEQRREMMQKWADMVDCWIRGQSV</sequence>
<dbReference type="Pfam" id="PF00589">
    <property type="entry name" value="Phage_integrase"/>
    <property type="match status" value="1"/>
</dbReference>
<dbReference type="InterPro" id="IPR050808">
    <property type="entry name" value="Phage_Integrase"/>
</dbReference>
<gene>
    <name evidence="6" type="primary">intA_2</name>
    <name evidence="7" type="synonym">intA_4</name>
    <name evidence="6" type="ORF">NCTC12872_01031</name>
    <name evidence="7" type="ORF">NCTC12872_02086</name>
</gene>
<feature type="domain" description="Tyr recombinase" evidence="5">
    <location>
        <begin position="199"/>
        <end position="383"/>
    </location>
</feature>
<dbReference type="Gene3D" id="1.10.150.130">
    <property type="match status" value="1"/>
</dbReference>
<protein>
    <submittedName>
        <fullName evidence="6">Prophage CP4-57 integrase</fullName>
    </submittedName>
</protein>
<comment type="similarity">
    <text evidence="1">Belongs to the 'phage' integrase family.</text>
</comment>
<evidence type="ECO:0000313" key="6">
    <source>
        <dbReference type="EMBL" id="SUB59056.1"/>
    </source>
</evidence>
<dbReference type="Gene3D" id="3.30.160.390">
    <property type="entry name" value="Integrase, DNA-binding domain"/>
    <property type="match status" value="1"/>
</dbReference>
<evidence type="ECO:0000259" key="5">
    <source>
        <dbReference type="PROSITE" id="PS51898"/>
    </source>
</evidence>
<dbReference type="GO" id="GO:0015074">
    <property type="term" value="P:DNA integration"/>
    <property type="evidence" value="ECO:0007669"/>
    <property type="project" value="UniProtKB-KW"/>
</dbReference>
<dbReference type="OrthoDB" id="9795573at2"/>
<dbReference type="InterPro" id="IPR053876">
    <property type="entry name" value="Phage_int_M"/>
</dbReference>
<dbReference type="InterPro" id="IPR038488">
    <property type="entry name" value="Integrase_DNA-bd_sf"/>
</dbReference>
<dbReference type="Pfam" id="PF13356">
    <property type="entry name" value="Arm-DNA-bind_3"/>
    <property type="match status" value="1"/>
</dbReference>
<dbReference type="EMBL" id="UGTA01000001">
    <property type="protein sequence ID" value="SUB59056.1"/>
    <property type="molecule type" value="Genomic_DNA"/>
</dbReference>
<dbReference type="InterPro" id="IPR010998">
    <property type="entry name" value="Integrase_recombinase_N"/>
</dbReference>
<accession>A0A379CBH6</accession>
<dbReference type="RefSeq" id="WP_115315552.1">
    <property type="nucleotide sequence ID" value="NZ_LWIF01000001.1"/>
</dbReference>
<dbReference type="InterPro" id="IPR013762">
    <property type="entry name" value="Integrase-like_cat_sf"/>
</dbReference>
<dbReference type="InterPro" id="IPR011010">
    <property type="entry name" value="DNA_brk_join_enz"/>
</dbReference>
<dbReference type="AlphaFoldDB" id="A0A379CBH6"/>
<evidence type="ECO:0000313" key="7">
    <source>
        <dbReference type="EMBL" id="SUB76455.1"/>
    </source>
</evidence>
<dbReference type="CDD" id="cd00801">
    <property type="entry name" value="INT_P4_C"/>
    <property type="match status" value="1"/>
</dbReference>